<accession>A0A081RSI3</accession>
<dbReference type="GO" id="GO:0005886">
    <property type="term" value="C:plasma membrane"/>
    <property type="evidence" value="ECO:0007669"/>
    <property type="project" value="TreeGrafter"/>
</dbReference>
<feature type="transmembrane region" description="Helical" evidence="1">
    <location>
        <begin position="20"/>
        <end position="38"/>
    </location>
</feature>
<dbReference type="PANTHER" id="PTHR34980">
    <property type="entry name" value="INNER MEMBRANE PROTEIN-RELATED-RELATED"/>
    <property type="match status" value="1"/>
</dbReference>
<keyword evidence="1" id="KW-0472">Membrane</keyword>
<keyword evidence="1" id="KW-1133">Transmembrane helix</keyword>
<feature type="transmembrane region" description="Helical" evidence="1">
    <location>
        <begin position="75"/>
        <end position="93"/>
    </location>
</feature>
<gene>
    <name evidence="2" type="ORF">MEG1DRAFT_03766</name>
</gene>
<comment type="caution">
    <text evidence="2">The sequence shown here is derived from an EMBL/GenBank/DDBJ whole genome shotgun (WGS) entry which is preliminary data.</text>
</comment>
<dbReference type="Proteomes" id="UP000028002">
    <property type="component" value="Unassembled WGS sequence"/>
</dbReference>
<protein>
    <submittedName>
        <fullName evidence="2">Putative membrane protein</fullName>
    </submittedName>
</protein>
<dbReference type="RefSeq" id="WP_036841021.1">
    <property type="nucleotide sequence ID" value="NZ_CAWLUD010000076.1"/>
</dbReference>
<organism evidence="2 3">
    <name type="scientific">Photorhabdus temperata subsp. temperata Meg1</name>
    <dbReference type="NCBI Taxonomy" id="1393735"/>
    <lineage>
        <taxon>Bacteria</taxon>
        <taxon>Pseudomonadati</taxon>
        <taxon>Pseudomonadota</taxon>
        <taxon>Gammaproteobacteria</taxon>
        <taxon>Enterobacterales</taxon>
        <taxon>Morganellaceae</taxon>
        <taxon>Photorhabdus</taxon>
    </lineage>
</organism>
<keyword evidence="1" id="KW-0812">Transmembrane</keyword>
<proteinExistence type="predicted"/>
<reference evidence="2 3" key="1">
    <citation type="submission" date="2014-03" db="EMBL/GenBank/DDBJ databases">
        <title>Draft Genome of Photorhabdus temperata Meg1.</title>
        <authorList>
            <person name="Hurst S.G.IV."/>
            <person name="Morris K."/>
            <person name="Thomas K."/>
            <person name="Tisa L.S."/>
        </authorList>
    </citation>
    <scope>NUCLEOTIDE SEQUENCE [LARGE SCALE GENOMIC DNA]</scope>
    <source>
        <strain evidence="2 3">Meg1</strain>
    </source>
</reference>
<evidence type="ECO:0000256" key="1">
    <source>
        <dbReference type="SAM" id="Phobius"/>
    </source>
</evidence>
<dbReference type="InterPro" id="IPR008523">
    <property type="entry name" value="DUF805"/>
</dbReference>
<evidence type="ECO:0000313" key="3">
    <source>
        <dbReference type="Proteomes" id="UP000028002"/>
    </source>
</evidence>
<dbReference type="Pfam" id="PF05656">
    <property type="entry name" value="DUF805"/>
    <property type="match status" value="1"/>
</dbReference>
<dbReference type="PATRIC" id="fig|1393735.3.peg.3860"/>
<feature type="transmembrane region" description="Helical" evidence="1">
    <location>
        <begin position="44"/>
        <end position="63"/>
    </location>
</feature>
<sequence>MTLQQWGFSFKGRIGRREFWIGIGVCLALMFVILTIQGMSSLTMHYAVFALALVMYPVAAMMAKRLHDRNKRGGWSLLLLLAWLLIAADWGGMEPFWQWGIGRFIPTLIIVMMVLDCGVFRGTDGPNRFGEGAEKVDFISAEDD</sequence>
<name>A0A081RSI3_PHOTE</name>
<feature type="transmembrane region" description="Helical" evidence="1">
    <location>
        <begin position="99"/>
        <end position="120"/>
    </location>
</feature>
<dbReference type="PANTHER" id="PTHR34980:SF1">
    <property type="entry name" value="INNER MEMBRANE PROTEIN"/>
    <property type="match status" value="1"/>
</dbReference>
<dbReference type="EMBL" id="JGVH01000076">
    <property type="protein sequence ID" value="KER01636.1"/>
    <property type="molecule type" value="Genomic_DNA"/>
</dbReference>
<dbReference type="AlphaFoldDB" id="A0A081RSI3"/>
<evidence type="ECO:0000313" key="2">
    <source>
        <dbReference type="EMBL" id="KER01636.1"/>
    </source>
</evidence>